<dbReference type="PROSITE" id="PS51335">
    <property type="entry name" value="ELMO"/>
    <property type="match status" value="1"/>
</dbReference>
<sequence>MSSIFSVRKNPPKDVEGSPAEGGAEVEMANEWDRVTAAVQEDQTTGAQSGPQRTAYPPVSYRELLTYINQIDIEPLRSQLLVEEPPSGLFAKLCFCFGPPKLTGVLADERERCFAMAKIQFDENEEMHHRLLQTIFRKYTGATGTVARYGSHWEDVGFQGKDPATDLRSCGVLGLVHLLYLHHHNEQSAAAIYMLSRDTIQEFPLAPLSINLTSIALKALRAGQLSAEAKRRGSTWSALADFYVGAFYQFYLTWKAGGKTMKDSGFVRQALEKDLLSTGTTAATYEVTKRTLGASAAVKAEKESKGEELLLSTEVLESK</sequence>
<evidence type="ECO:0000313" key="3">
    <source>
        <dbReference type="EMBL" id="KAK3287830.1"/>
    </source>
</evidence>
<comment type="caution">
    <text evidence="3">The sequence shown here is derived from an EMBL/GenBank/DDBJ whole genome shotgun (WGS) entry which is preliminary data.</text>
</comment>
<dbReference type="Pfam" id="PF04727">
    <property type="entry name" value="ELMO_CED12"/>
    <property type="match status" value="1"/>
</dbReference>
<name>A0AAE0H0Q6_9CHLO</name>
<accession>A0AAE0H0Q6</accession>
<feature type="region of interest" description="Disordered" evidence="1">
    <location>
        <begin position="1"/>
        <end position="26"/>
    </location>
</feature>
<dbReference type="InterPro" id="IPR006816">
    <property type="entry name" value="ELMO_dom"/>
</dbReference>
<protein>
    <recommendedName>
        <fullName evidence="2">ELMO domain-containing protein</fullName>
    </recommendedName>
</protein>
<dbReference type="PANTHER" id="PTHR12771:SF2">
    <property type="entry name" value="ELMO DOMAIN-CONTAINING PROTEIN 3"/>
    <property type="match status" value="1"/>
</dbReference>
<organism evidence="3 4">
    <name type="scientific">Cymbomonas tetramitiformis</name>
    <dbReference type="NCBI Taxonomy" id="36881"/>
    <lineage>
        <taxon>Eukaryota</taxon>
        <taxon>Viridiplantae</taxon>
        <taxon>Chlorophyta</taxon>
        <taxon>Pyramimonadophyceae</taxon>
        <taxon>Pyramimonadales</taxon>
        <taxon>Pyramimonadaceae</taxon>
        <taxon>Cymbomonas</taxon>
    </lineage>
</organism>
<proteinExistence type="predicted"/>
<evidence type="ECO:0000256" key="1">
    <source>
        <dbReference type="SAM" id="MobiDB-lite"/>
    </source>
</evidence>
<evidence type="ECO:0000313" key="4">
    <source>
        <dbReference type="Proteomes" id="UP001190700"/>
    </source>
</evidence>
<gene>
    <name evidence="3" type="ORF">CYMTET_4676</name>
</gene>
<dbReference type="AlphaFoldDB" id="A0AAE0H0Q6"/>
<dbReference type="InterPro" id="IPR050868">
    <property type="entry name" value="ELMO_domain-containing"/>
</dbReference>
<feature type="domain" description="ELMO" evidence="2">
    <location>
        <begin position="127"/>
        <end position="279"/>
    </location>
</feature>
<evidence type="ECO:0000259" key="2">
    <source>
        <dbReference type="PROSITE" id="PS51335"/>
    </source>
</evidence>
<reference evidence="3 4" key="1">
    <citation type="journal article" date="2015" name="Genome Biol. Evol.">
        <title>Comparative Genomics of a Bacterivorous Green Alga Reveals Evolutionary Causalities and Consequences of Phago-Mixotrophic Mode of Nutrition.</title>
        <authorList>
            <person name="Burns J.A."/>
            <person name="Paasch A."/>
            <person name="Narechania A."/>
            <person name="Kim E."/>
        </authorList>
    </citation>
    <scope>NUCLEOTIDE SEQUENCE [LARGE SCALE GENOMIC DNA]</scope>
    <source>
        <strain evidence="3 4">PLY_AMNH</strain>
    </source>
</reference>
<dbReference type="Proteomes" id="UP001190700">
    <property type="component" value="Unassembled WGS sequence"/>
</dbReference>
<dbReference type="EMBL" id="LGRX02000691">
    <property type="protein sequence ID" value="KAK3287830.1"/>
    <property type="molecule type" value="Genomic_DNA"/>
</dbReference>
<dbReference type="PANTHER" id="PTHR12771">
    <property type="entry name" value="ENGULFMENT AND CELL MOTILITY"/>
    <property type="match status" value="1"/>
</dbReference>
<keyword evidence="4" id="KW-1185">Reference proteome</keyword>